<dbReference type="PROSITE" id="PS50994">
    <property type="entry name" value="INTEGRASE"/>
    <property type="match status" value="1"/>
</dbReference>
<keyword evidence="4" id="KW-1185">Reference proteome</keyword>
<sequence>MPGRFITDRQHEDYMTLRQHHTQKIAAAKAGFSVSTGARIERDPRPPSQKRRERRHGGGKPDPLAGLWDEEIVPLIEATPGLRPIAVLEEMQYRHPDRDLSSARRTLERRMRLWRAEHGPDREVIFRQSHPPGREGMSDFFDARALGVTIAGVPLAHRIYHFTLVHSGWEHAEVVLGGESYTALAGGLQNALWLLGGAPREHRTDSLSAAFANLDRDAREDLRTRYDALCADYGMEATRNNRGIAHENGSIESRHGHLKTRLEQALLLRGSHDFDELDDWRHFVAQVVARHNARHRDRLRVERPHLQPLPARRSCDYDEARVRVTSSGGFVFRKVFYTVHSRLIGYELKLRIFDDRLELFLGGTPLETLPRGRPPAGGRGGHGYVVSYHHVIHSLRAKPQAIANLTYRDALFPRTEYRRCWDALTAAGPLRQACRIMVGLLWLAHDQTCEAELAAALSAILARGELPVLGELRSRFTRTEGDGGPDVPVCIPSAGSYDDLIQGQGAAA</sequence>
<dbReference type="RefSeq" id="WP_066817136.1">
    <property type="nucleotide sequence ID" value="NZ_CP012661.1"/>
</dbReference>
<evidence type="ECO:0000259" key="2">
    <source>
        <dbReference type="PROSITE" id="PS50994"/>
    </source>
</evidence>
<dbReference type="GO" id="GO:0015074">
    <property type="term" value="P:DNA integration"/>
    <property type="evidence" value="ECO:0007669"/>
    <property type="project" value="InterPro"/>
</dbReference>
<dbReference type="EMBL" id="CP012661">
    <property type="protein sequence ID" value="AMY71558.1"/>
    <property type="molecule type" value="Genomic_DNA"/>
</dbReference>
<dbReference type="NCBIfam" id="NF033546">
    <property type="entry name" value="transpos_IS21"/>
    <property type="match status" value="1"/>
</dbReference>
<dbReference type="InterPro" id="IPR012337">
    <property type="entry name" value="RNaseH-like_sf"/>
</dbReference>
<dbReference type="AlphaFoldDB" id="A0A159Z9M3"/>
<dbReference type="InterPro" id="IPR036397">
    <property type="entry name" value="RNaseH_sf"/>
</dbReference>
<dbReference type="PATRIC" id="fig|1335048.3.peg.4511"/>
<feature type="compositionally biased region" description="Basic residues" evidence="1">
    <location>
        <begin position="48"/>
        <end position="58"/>
    </location>
</feature>
<dbReference type="InterPro" id="IPR001584">
    <property type="entry name" value="Integrase_cat-core"/>
</dbReference>
<dbReference type="KEGG" id="daa:AKL17_4346"/>
<evidence type="ECO:0000256" key="1">
    <source>
        <dbReference type="SAM" id="MobiDB-lite"/>
    </source>
</evidence>
<evidence type="ECO:0000313" key="4">
    <source>
        <dbReference type="Proteomes" id="UP000076128"/>
    </source>
</evidence>
<organism evidence="3 4">
    <name type="scientific">Frigidibacter mobilis</name>
    <dbReference type="NCBI Taxonomy" id="1335048"/>
    <lineage>
        <taxon>Bacteria</taxon>
        <taxon>Pseudomonadati</taxon>
        <taxon>Pseudomonadota</taxon>
        <taxon>Alphaproteobacteria</taxon>
        <taxon>Rhodobacterales</taxon>
        <taxon>Paracoccaceae</taxon>
        <taxon>Frigidibacter</taxon>
    </lineage>
</organism>
<accession>A0A159Z9M3</accession>
<proteinExistence type="predicted"/>
<gene>
    <name evidence="3" type="ORF">AKL17_4346</name>
</gene>
<protein>
    <submittedName>
        <fullName evidence="3">Integrase catalytic region</fullName>
    </submittedName>
</protein>
<dbReference type="SUPFAM" id="SSF53098">
    <property type="entry name" value="Ribonuclease H-like"/>
    <property type="match status" value="1"/>
</dbReference>
<dbReference type="OrthoDB" id="525881at2"/>
<dbReference type="GO" id="GO:0003676">
    <property type="term" value="F:nucleic acid binding"/>
    <property type="evidence" value="ECO:0007669"/>
    <property type="project" value="InterPro"/>
</dbReference>
<reference evidence="3 4" key="1">
    <citation type="submission" date="2015-09" db="EMBL/GenBank/DDBJ databases">
        <title>Complete genome sequence of Defluviimonas alba cai42t isolated from an oilfield in Xinjiang.</title>
        <authorList>
            <person name="Geng S."/>
            <person name="Pan X."/>
            <person name="Wu X."/>
        </authorList>
    </citation>
    <scope>NUCLEOTIDE SEQUENCE [LARGE SCALE GENOMIC DNA]</scope>
    <source>
        <strain evidence="4">cai42</strain>
    </source>
</reference>
<dbReference type="Proteomes" id="UP000076128">
    <property type="component" value="Chromosome"/>
</dbReference>
<feature type="domain" description="Integrase catalytic" evidence="2">
    <location>
        <begin position="128"/>
        <end position="312"/>
    </location>
</feature>
<feature type="region of interest" description="Disordered" evidence="1">
    <location>
        <begin position="29"/>
        <end position="64"/>
    </location>
</feature>
<dbReference type="STRING" id="1335048.AKL17_4346"/>
<dbReference type="PANTHER" id="PTHR35004:SF7">
    <property type="entry name" value="INTEGRASE PROTEIN"/>
    <property type="match status" value="1"/>
</dbReference>
<dbReference type="Gene3D" id="3.30.420.10">
    <property type="entry name" value="Ribonuclease H-like superfamily/Ribonuclease H"/>
    <property type="match status" value="1"/>
</dbReference>
<name>A0A159Z9M3_9RHOB</name>
<dbReference type="PANTHER" id="PTHR35004">
    <property type="entry name" value="TRANSPOSASE RV3428C-RELATED"/>
    <property type="match status" value="1"/>
</dbReference>
<evidence type="ECO:0000313" key="3">
    <source>
        <dbReference type="EMBL" id="AMY71558.1"/>
    </source>
</evidence>